<dbReference type="InterPro" id="IPR025420">
    <property type="entry name" value="DUF4143"/>
</dbReference>
<dbReference type="Proteomes" id="UP000003505">
    <property type="component" value="Unassembled WGS sequence"/>
</dbReference>
<dbReference type="Pfam" id="PF13173">
    <property type="entry name" value="AAA_14"/>
    <property type="match status" value="1"/>
</dbReference>
<evidence type="ECO:0000259" key="2">
    <source>
        <dbReference type="Pfam" id="PF13635"/>
    </source>
</evidence>
<protein>
    <recommendedName>
        <fullName evidence="5">ATPase</fullName>
    </recommendedName>
</protein>
<dbReference type="STRING" id="546271.Selsp_0008"/>
<sequence>MDSIFYYHKENIMKLIERASYMDFLQRNRERPIIKVVSGVRRCGKSTLFSLYQHHLLQDGVTEEQIHVINFENLEFEDLQEYHALYRYVCERLVPGKWNYVFLDEIQHVPQFEKAVDSLFIKEKVDIYITGSNAYFMSSDLATLLSGRYVELRMLPLSFREFCSREMLQERFSLRELYEKYTRESSFPYAMQLDGREKDINEYMQGIYSTILLKDIVARLRIADAKMLESVTKYLFLHVGSLLSPKKIADSMTSAGRKIDAKTVERYLQGLQDGLLVYQADRFNLVGKEVLRINSKYYVVDVAMRFFLIGRKGQDTGHVLENIVYLELLRRGYRVYVGALPSGEVDFVVQNEKGHVYIQVAESTQQPEVLERELKSLRSIKDNYPKYLLTLDEVNATADYDGIKKRNVLRWLLEEE</sequence>
<reference evidence="3 4" key="1">
    <citation type="submission" date="2009-09" db="EMBL/GenBank/DDBJ databases">
        <authorList>
            <person name="Weinstock G."/>
            <person name="Sodergren E."/>
            <person name="Clifton S."/>
            <person name="Fulton L."/>
            <person name="Fulton B."/>
            <person name="Courtney L."/>
            <person name="Fronick C."/>
            <person name="Harrison M."/>
            <person name="Strong C."/>
            <person name="Farmer C."/>
            <person name="Delahaunty K."/>
            <person name="Markovic C."/>
            <person name="Hall O."/>
            <person name="Minx P."/>
            <person name="Tomlinson C."/>
            <person name="Mitreva M."/>
            <person name="Nelson J."/>
            <person name="Hou S."/>
            <person name="Wollam A."/>
            <person name="Pepin K.H."/>
            <person name="Johnson M."/>
            <person name="Bhonagiri V."/>
            <person name="Nash W.E."/>
            <person name="Warren W."/>
            <person name="Chinwalla A."/>
            <person name="Mardis E.R."/>
            <person name="Wilson R.K."/>
        </authorList>
    </citation>
    <scope>NUCLEOTIDE SEQUENCE [LARGE SCALE GENOMIC DNA]</scope>
    <source>
        <strain evidence="4">ATCC 35185 / DSM 20758 / VPI D19B-28</strain>
    </source>
</reference>
<dbReference type="EMBL" id="ACKP02000023">
    <property type="protein sequence ID" value="EEX77279.1"/>
    <property type="molecule type" value="Genomic_DNA"/>
</dbReference>
<accession>C9LV45</accession>
<dbReference type="InterPro" id="IPR027417">
    <property type="entry name" value="P-loop_NTPase"/>
</dbReference>
<evidence type="ECO:0000259" key="1">
    <source>
        <dbReference type="Pfam" id="PF13173"/>
    </source>
</evidence>
<dbReference type="PANTHER" id="PTHR33295:SF20">
    <property type="entry name" value="ATPASE"/>
    <property type="match status" value="1"/>
</dbReference>
<dbReference type="eggNOG" id="COG1373">
    <property type="taxonomic scope" value="Bacteria"/>
</dbReference>
<evidence type="ECO:0008006" key="5">
    <source>
        <dbReference type="Google" id="ProtNLM"/>
    </source>
</evidence>
<dbReference type="PANTHER" id="PTHR33295">
    <property type="entry name" value="ATPASE"/>
    <property type="match status" value="1"/>
</dbReference>
<dbReference type="Pfam" id="PF13635">
    <property type="entry name" value="DUF4143"/>
    <property type="match status" value="1"/>
</dbReference>
<comment type="caution">
    <text evidence="3">The sequence shown here is derived from an EMBL/GenBank/DDBJ whole genome shotgun (WGS) entry which is preliminary data.</text>
</comment>
<feature type="domain" description="AAA" evidence="1">
    <location>
        <begin position="34"/>
        <end position="163"/>
    </location>
</feature>
<gene>
    <name evidence="3" type="ORF">SELSPUOL_01335</name>
</gene>
<feature type="domain" description="DUF4143" evidence="2">
    <location>
        <begin position="214"/>
        <end position="360"/>
    </location>
</feature>
<name>C9LV45_SELS3</name>
<evidence type="ECO:0000313" key="3">
    <source>
        <dbReference type="EMBL" id="EEX77279.1"/>
    </source>
</evidence>
<dbReference type="SUPFAM" id="SSF52540">
    <property type="entry name" value="P-loop containing nucleoside triphosphate hydrolases"/>
    <property type="match status" value="1"/>
</dbReference>
<evidence type="ECO:0000313" key="4">
    <source>
        <dbReference type="Proteomes" id="UP000003505"/>
    </source>
</evidence>
<dbReference type="InterPro" id="IPR041682">
    <property type="entry name" value="AAA_14"/>
</dbReference>
<organism evidence="3 4">
    <name type="scientific">Selenomonas sputigena (strain ATCC 35185 / DSM 20758 / CCUG 44933 / VPI D19B-28)</name>
    <dbReference type="NCBI Taxonomy" id="546271"/>
    <lineage>
        <taxon>Bacteria</taxon>
        <taxon>Bacillati</taxon>
        <taxon>Bacillota</taxon>
        <taxon>Negativicutes</taxon>
        <taxon>Selenomonadales</taxon>
        <taxon>Selenomonadaceae</taxon>
        <taxon>Selenomonas</taxon>
    </lineage>
</organism>
<dbReference type="AlphaFoldDB" id="C9LV45"/>
<proteinExistence type="predicted"/>